<evidence type="ECO:0000313" key="3">
    <source>
        <dbReference type="Proteomes" id="UP000051497"/>
    </source>
</evidence>
<reference evidence="2" key="3">
    <citation type="submission" date="2021-06" db="EMBL/GenBank/DDBJ databases">
        <title>Genomic Description and Analysis of Intracellular Bacteria, Candidatus Berkiella cookevillensis and Candidatus Berkiella aquae.</title>
        <authorList>
            <person name="Kidane D.T."/>
            <person name="Mehari Y.T."/>
            <person name="Rice F.C."/>
            <person name="Arivett B.A."/>
            <person name="Farone A.L."/>
            <person name="Berk S.G."/>
            <person name="Farone M.B."/>
        </authorList>
    </citation>
    <scope>NUCLEOTIDE SEQUENCE</scope>
    <source>
        <strain evidence="2">HT99</strain>
    </source>
</reference>
<evidence type="ECO:0000313" key="1">
    <source>
        <dbReference type="EMBL" id="KRG21752.1"/>
    </source>
</evidence>
<reference evidence="2" key="2">
    <citation type="journal article" date="2016" name="Genome Announc.">
        <title>Draft Genome Sequences of Two Novel Amoeba-Resistant Intranuclear Bacteria, 'Candidatus Berkiella cookevillensis' and 'Candidatus Berkiella aquae'.</title>
        <authorList>
            <person name="Mehari Y.T."/>
            <person name="Arivett B.A."/>
            <person name="Farone A.L."/>
            <person name="Gunderson J.H."/>
            <person name="Farone M.B."/>
        </authorList>
    </citation>
    <scope>NUCLEOTIDE SEQUENCE</scope>
    <source>
        <strain evidence="2">HT99</strain>
    </source>
</reference>
<keyword evidence="3" id="KW-1185">Reference proteome</keyword>
<dbReference type="EMBL" id="LKAJ02000001">
    <property type="protein sequence ID" value="MCS5710555.1"/>
    <property type="molecule type" value="Genomic_DNA"/>
</dbReference>
<dbReference type="AlphaFoldDB" id="A0A0Q9YZT7"/>
<gene>
    <name evidence="2" type="ORF">HT99x_003875</name>
    <name evidence="1" type="ORF">HT99x_00943</name>
</gene>
<reference evidence="1" key="1">
    <citation type="submission" date="2015-09" db="EMBL/GenBank/DDBJ databases">
        <title>Draft Genome Sequences of Two Novel Amoeba-resistant Intranuclear Bacteria, Candidatus Berkiella cookevillensis and Candidatus Berkiella aquae.</title>
        <authorList>
            <person name="Mehari Y.T."/>
            <person name="Arivett B.A."/>
            <person name="Farone A.L."/>
            <person name="Gunderson J.H."/>
            <person name="Farone M.B."/>
        </authorList>
    </citation>
    <scope>NUCLEOTIDE SEQUENCE [LARGE SCALE GENOMIC DNA]</scope>
    <source>
        <strain evidence="1">HT99</strain>
    </source>
</reference>
<organism evidence="1">
    <name type="scientific">Candidatus Berkiella aquae</name>
    <dbReference type="NCBI Taxonomy" id="295108"/>
    <lineage>
        <taxon>Bacteria</taxon>
        <taxon>Pseudomonadati</taxon>
        <taxon>Pseudomonadota</taxon>
        <taxon>Gammaproteobacteria</taxon>
        <taxon>Candidatus Berkiellales</taxon>
        <taxon>Candidatus Berkiellaceae</taxon>
        <taxon>Candidatus Berkiella</taxon>
    </lineage>
</organism>
<comment type="caution">
    <text evidence="1">The sequence shown here is derived from an EMBL/GenBank/DDBJ whole genome shotgun (WGS) entry which is preliminary data.</text>
</comment>
<sequence>MLSFFQNTLLNCYHYCVGTTTINDIVRSQVDQKIATLPHEIQYEIATQLEKQLQLGVNKGINLSAEKQYIQELLTLLNKKNQPYSETDFLTNENIEQFYQAQETKFNDKKRIIGDVKAHPTDFILSYMFGCDHFATLPKGKAAAQLLKRQIAIDELDESINAARDNPTRILNDIL</sequence>
<evidence type="ECO:0000313" key="2">
    <source>
        <dbReference type="EMBL" id="MCS5710555.1"/>
    </source>
</evidence>
<dbReference type="Proteomes" id="UP000051497">
    <property type="component" value="Unassembled WGS sequence"/>
</dbReference>
<dbReference type="RefSeq" id="WP_075065581.1">
    <property type="nucleotide sequence ID" value="NZ_LKAJ02000001.1"/>
</dbReference>
<dbReference type="EMBL" id="LKAJ01000003">
    <property type="protein sequence ID" value="KRG21752.1"/>
    <property type="molecule type" value="Genomic_DNA"/>
</dbReference>
<protein>
    <submittedName>
        <fullName evidence="1">Uncharacterized protein</fullName>
    </submittedName>
</protein>
<proteinExistence type="predicted"/>
<name>A0A0Q9YZT7_9GAMM</name>
<accession>A0A0Q9YZT7</accession>